<evidence type="ECO:0000256" key="5">
    <source>
        <dbReference type="SAM" id="Phobius"/>
    </source>
</evidence>
<accession>A0ABT8KRU1</accession>
<evidence type="ECO:0000256" key="4">
    <source>
        <dbReference type="ARBA" id="ARBA00023136"/>
    </source>
</evidence>
<gene>
    <name evidence="7" type="ORF">QQ008_18790</name>
</gene>
<keyword evidence="4 5" id="KW-0472">Membrane</keyword>
<keyword evidence="3 5" id="KW-1133">Transmembrane helix</keyword>
<comment type="subcellular location">
    <subcellularLocation>
        <location evidence="1">Endomembrane system</location>
        <topology evidence="1">Multi-pass membrane protein</topology>
    </subcellularLocation>
</comment>
<comment type="caution">
    <text evidence="7">The sequence shown here is derived from an EMBL/GenBank/DDBJ whole genome shotgun (WGS) entry which is preliminary data.</text>
</comment>
<name>A0ABT8KRU1_9BACT</name>
<evidence type="ECO:0000256" key="1">
    <source>
        <dbReference type="ARBA" id="ARBA00004127"/>
    </source>
</evidence>
<feature type="transmembrane region" description="Helical" evidence="5">
    <location>
        <begin position="75"/>
        <end position="95"/>
    </location>
</feature>
<evidence type="ECO:0000256" key="2">
    <source>
        <dbReference type="ARBA" id="ARBA00022692"/>
    </source>
</evidence>
<dbReference type="Proteomes" id="UP001172082">
    <property type="component" value="Unassembled WGS sequence"/>
</dbReference>
<evidence type="ECO:0000259" key="6">
    <source>
        <dbReference type="Pfam" id="PF06803"/>
    </source>
</evidence>
<evidence type="ECO:0000256" key="3">
    <source>
        <dbReference type="ARBA" id="ARBA00022989"/>
    </source>
</evidence>
<protein>
    <submittedName>
        <fullName evidence="7">YkvA family protein</fullName>
    </submittedName>
</protein>
<sequence length="141" mass="16575">MKDKNQYEDHVKFKKAQEKAKKVAVDQDRLRKLLTDTLNKMKSASKDNTLSQGLLDKLRVFVRMMQAYIKGDYKVIPWKMILLLVAALIYFVTPLDIIPDFIPITGFLDDLTVIAWVFNRFKHEIELFEIWEKEVPSEKAI</sequence>
<dbReference type="EMBL" id="JAUJEA010000007">
    <property type="protein sequence ID" value="MDN5203441.1"/>
    <property type="molecule type" value="Genomic_DNA"/>
</dbReference>
<dbReference type="InterPro" id="IPR010652">
    <property type="entry name" value="DUF1232"/>
</dbReference>
<organism evidence="7 8">
    <name type="scientific">Splendidivirga corallicola</name>
    <dbReference type="NCBI Taxonomy" id="3051826"/>
    <lineage>
        <taxon>Bacteria</taxon>
        <taxon>Pseudomonadati</taxon>
        <taxon>Bacteroidota</taxon>
        <taxon>Cytophagia</taxon>
        <taxon>Cytophagales</taxon>
        <taxon>Splendidivirgaceae</taxon>
        <taxon>Splendidivirga</taxon>
    </lineage>
</organism>
<evidence type="ECO:0000313" key="7">
    <source>
        <dbReference type="EMBL" id="MDN5203441.1"/>
    </source>
</evidence>
<keyword evidence="2 5" id="KW-0812">Transmembrane</keyword>
<keyword evidence="8" id="KW-1185">Reference proteome</keyword>
<dbReference type="Pfam" id="PF06803">
    <property type="entry name" value="DUF1232"/>
    <property type="match status" value="1"/>
</dbReference>
<dbReference type="RefSeq" id="WP_346753463.1">
    <property type="nucleotide sequence ID" value="NZ_JAUJEA010000007.1"/>
</dbReference>
<feature type="domain" description="DUF1232" evidence="6">
    <location>
        <begin position="81"/>
        <end position="116"/>
    </location>
</feature>
<evidence type="ECO:0000313" key="8">
    <source>
        <dbReference type="Proteomes" id="UP001172082"/>
    </source>
</evidence>
<proteinExistence type="predicted"/>
<reference evidence="7" key="1">
    <citation type="submission" date="2023-06" db="EMBL/GenBank/DDBJ databases">
        <title>Genomic of Parafulvivirga corallium.</title>
        <authorList>
            <person name="Wang G."/>
        </authorList>
    </citation>
    <scope>NUCLEOTIDE SEQUENCE</scope>
    <source>
        <strain evidence="7">BMA10</strain>
    </source>
</reference>